<protein>
    <submittedName>
        <fullName evidence="2">ATP-binding protein</fullName>
    </submittedName>
</protein>
<evidence type="ECO:0000259" key="1">
    <source>
        <dbReference type="Pfam" id="PF20703"/>
    </source>
</evidence>
<feature type="domain" description="Novel STAND NTPase 1" evidence="1">
    <location>
        <begin position="121"/>
        <end position="502"/>
    </location>
</feature>
<dbReference type="Pfam" id="PF20703">
    <property type="entry name" value="nSTAND1"/>
    <property type="match status" value="1"/>
</dbReference>
<dbReference type="Proteomes" id="UP001139157">
    <property type="component" value="Unassembled WGS sequence"/>
</dbReference>
<dbReference type="InterPro" id="IPR049052">
    <property type="entry name" value="nSTAND1"/>
</dbReference>
<dbReference type="InterPro" id="IPR027417">
    <property type="entry name" value="P-loop_NTPase"/>
</dbReference>
<dbReference type="RefSeq" id="WP_251910026.1">
    <property type="nucleotide sequence ID" value="NZ_JAMRXG010000002.1"/>
</dbReference>
<keyword evidence="2" id="KW-0547">Nucleotide-binding</keyword>
<name>A0A9X2E7Q0_9NOCA</name>
<reference evidence="2" key="1">
    <citation type="submission" date="2022-06" db="EMBL/GenBank/DDBJ databases">
        <title>Novel species in genus nocardia.</title>
        <authorList>
            <person name="Li F."/>
        </authorList>
    </citation>
    <scope>NUCLEOTIDE SEQUENCE</scope>
    <source>
        <strain evidence="2">CDC141</strain>
    </source>
</reference>
<evidence type="ECO:0000313" key="3">
    <source>
        <dbReference type="Proteomes" id="UP001139157"/>
    </source>
</evidence>
<organism evidence="2 3">
    <name type="scientific">Nocardia pulmonis</name>
    <dbReference type="NCBI Taxonomy" id="2951408"/>
    <lineage>
        <taxon>Bacteria</taxon>
        <taxon>Bacillati</taxon>
        <taxon>Actinomycetota</taxon>
        <taxon>Actinomycetes</taxon>
        <taxon>Mycobacteriales</taxon>
        <taxon>Nocardiaceae</taxon>
        <taxon>Nocardia</taxon>
    </lineage>
</organism>
<accession>A0A9X2E7Q0</accession>
<dbReference type="SUPFAM" id="SSF52540">
    <property type="entry name" value="P-loop containing nucleoside triphosphate hydrolases"/>
    <property type="match status" value="1"/>
</dbReference>
<gene>
    <name evidence="2" type="ORF">NDR86_06090</name>
</gene>
<dbReference type="GO" id="GO:0005524">
    <property type="term" value="F:ATP binding"/>
    <property type="evidence" value="ECO:0007669"/>
    <property type="project" value="UniProtKB-KW"/>
</dbReference>
<keyword evidence="3" id="KW-1185">Reference proteome</keyword>
<sequence>MRQGFADDDGSARVQFARRLTALHRAAGAPSLRNVAMLAQRHGETDQRVAAATAQRISDWMSGRNVPARFESLVPVLQVLGSRARRRAGSASDAVNLRSWRNLWQAARSAPVVRPHSADPPYPDASGYGAEHASVLFGRRRALAGLLELVRASADSAGPADPVVLTGASGVGKTALLHAGVVPTLRAEPGRWAIAAMTPGRDPIGTLTRIFCGSADSATMEPDAVRRWAGKRRPLLIVDQLEQLYRPDLAPAERESFLFGLRRLAEAGTVLVAVRPDRLQACAEFPWLSNALRHNSFTLTPMGRQDLVSAIVGPPRSCGVSVDPGVVELLLAALEGDRTATLPPTADAGTLSVLSAAMRSMWPHRGGARLDATAYRRVGGVAGVVGHLAERCWEGLTEEERIDLGQVLPALVTVHRDGTLVRRRMPVGDLGRIATRSGPGLVERLIRARLITVDSRHAHLIHDALLDWERLRGWIAANRTQLIWRQRIEDDAAEWEAAGRDPELLYRGVRLTTAIHHADPSLSLLATRFLRACARAELGGAPDRPCGAVEFQNASAS</sequence>
<keyword evidence="2" id="KW-0067">ATP-binding</keyword>
<proteinExistence type="predicted"/>
<comment type="caution">
    <text evidence="2">The sequence shown here is derived from an EMBL/GenBank/DDBJ whole genome shotgun (WGS) entry which is preliminary data.</text>
</comment>
<evidence type="ECO:0000313" key="2">
    <source>
        <dbReference type="EMBL" id="MCM6773038.1"/>
    </source>
</evidence>
<dbReference type="AlphaFoldDB" id="A0A9X2E7Q0"/>
<dbReference type="EMBL" id="JAMRXG010000002">
    <property type="protein sequence ID" value="MCM6773038.1"/>
    <property type="molecule type" value="Genomic_DNA"/>
</dbReference>